<dbReference type="EMBL" id="HG996470">
    <property type="protein sequence ID" value="CAG1838875.1"/>
    <property type="molecule type" value="Genomic_DNA"/>
</dbReference>
<feature type="domain" description="BZIP" evidence="5">
    <location>
        <begin position="182"/>
        <end position="242"/>
    </location>
</feature>
<dbReference type="SMART" id="SM00338">
    <property type="entry name" value="BRLZ"/>
    <property type="match status" value="1"/>
</dbReference>
<dbReference type="AlphaFoldDB" id="A0A804J5S7"/>
<proteinExistence type="predicted"/>
<keyword evidence="3" id="KW-0175">Coiled coil</keyword>
<organism evidence="7 8">
    <name type="scientific">Musa acuminata subsp. malaccensis</name>
    <name type="common">Wild banana</name>
    <name type="synonym">Musa malaccensis</name>
    <dbReference type="NCBI Taxonomy" id="214687"/>
    <lineage>
        <taxon>Eukaryota</taxon>
        <taxon>Viridiplantae</taxon>
        <taxon>Streptophyta</taxon>
        <taxon>Embryophyta</taxon>
        <taxon>Tracheophyta</taxon>
        <taxon>Spermatophyta</taxon>
        <taxon>Magnoliopsida</taxon>
        <taxon>Liliopsida</taxon>
        <taxon>Zingiberales</taxon>
        <taxon>Musaceae</taxon>
        <taxon>Musa</taxon>
    </lineage>
</organism>
<dbReference type="EnsemblPlants" id="Ma05_t18130.1">
    <property type="protein sequence ID" value="Ma05_p18130.1"/>
    <property type="gene ID" value="Ma05_g18130"/>
</dbReference>
<evidence type="ECO:0000256" key="1">
    <source>
        <dbReference type="ARBA" id="ARBA00023015"/>
    </source>
</evidence>
<evidence type="ECO:0000256" key="4">
    <source>
        <dbReference type="SAM" id="MobiDB-lite"/>
    </source>
</evidence>
<feature type="region of interest" description="Disordered" evidence="4">
    <location>
        <begin position="1"/>
        <end position="54"/>
    </location>
</feature>
<dbReference type="PANTHER" id="PTHR46835:SF4">
    <property type="entry name" value="B-ZIP PROTEIN"/>
    <property type="match status" value="1"/>
</dbReference>
<dbReference type="GO" id="GO:0003700">
    <property type="term" value="F:DNA-binding transcription factor activity"/>
    <property type="evidence" value="ECO:0007669"/>
    <property type="project" value="InterPro"/>
</dbReference>
<dbReference type="InterPro" id="IPR044759">
    <property type="entry name" value="bZIP_RF2"/>
</dbReference>
<keyword evidence="8" id="KW-1185">Reference proteome</keyword>
<reference evidence="6" key="1">
    <citation type="submission" date="2021-03" db="EMBL/GenBank/DDBJ databases">
        <authorList>
            <consortium name="Genoscope - CEA"/>
            <person name="William W."/>
        </authorList>
    </citation>
    <scope>NUCLEOTIDE SEQUENCE</scope>
    <source>
        <strain evidence="6">Doubled-haploid Pahang</strain>
    </source>
</reference>
<dbReference type="GO" id="GO:0045893">
    <property type="term" value="P:positive regulation of DNA-templated transcription"/>
    <property type="evidence" value="ECO:0000318"/>
    <property type="project" value="GO_Central"/>
</dbReference>
<evidence type="ECO:0000259" key="5">
    <source>
        <dbReference type="SMART" id="SM00338"/>
    </source>
</evidence>
<dbReference type="Proteomes" id="UP000012960">
    <property type="component" value="Unplaced"/>
</dbReference>
<sequence>MSWPAPLPPRCPFQSKGVPRRASDSAPQTPQNDTGSYAQNLMDEPPSWVDDLLAEPASGHRGISLRRSSSDPVSLLEVATSFQGPISPANEEDALSDSLLHESLEAAGASEVDGGFEAGSWVFGPNSPRQRSKLTDSESSIVTALLENVPSNPLQYLTVDYPSTSVTSKPHGMEDDYTPLANPDSHKLQRRHSGQRSRVRKLQYIAELERTVDMLQTLGADLATRVASLFQYRLALSMENKKLRQQIASLRQEKNIKDGQHQSLKNEAERLRMICGRHRRSKSVAACFEMDPSELDPSRINWQMLDLGKLNLGGSVFLWQRSKTTLSRRVVSFTWNCEQGKMLNYDVKVCTLADVISTATSHDLSNYYLFSEIHAFAHNGNYHLICL</sequence>
<evidence type="ECO:0000313" key="8">
    <source>
        <dbReference type="Proteomes" id="UP000012960"/>
    </source>
</evidence>
<keyword evidence="1" id="KW-0805">Transcription regulation</keyword>
<protein>
    <submittedName>
        <fullName evidence="6">(wild Malaysian banana) hypothetical protein</fullName>
    </submittedName>
</protein>
<dbReference type="Gramene" id="Ma05_t18130.2">
    <property type="protein sequence ID" value="Ma05_p18130.2"/>
    <property type="gene ID" value="Ma05_g18130"/>
</dbReference>
<dbReference type="InterPro" id="IPR044797">
    <property type="entry name" value="At4g06598-like"/>
</dbReference>
<feature type="coiled-coil region" evidence="3">
    <location>
        <begin position="233"/>
        <end position="267"/>
    </location>
</feature>
<dbReference type="CDD" id="cd14703">
    <property type="entry name" value="bZIP_plant_RF2"/>
    <property type="match status" value="1"/>
</dbReference>
<evidence type="ECO:0000256" key="3">
    <source>
        <dbReference type="SAM" id="Coils"/>
    </source>
</evidence>
<dbReference type="OrthoDB" id="1906396at2759"/>
<dbReference type="GO" id="GO:0005634">
    <property type="term" value="C:nucleus"/>
    <property type="evidence" value="ECO:0000318"/>
    <property type="project" value="GO_Central"/>
</dbReference>
<dbReference type="OMA" id="HPHEAEN"/>
<dbReference type="Gene3D" id="1.20.5.170">
    <property type="match status" value="1"/>
</dbReference>
<name>A0A804J5S7_MUSAM</name>
<keyword evidence="2" id="KW-0804">Transcription</keyword>
<dbReference type="InterPro" id="IPR046347">
    <property type="entry name" value="bZIP_sf"/>
</dbReference>
<dbReference type="Gramene" id="Ma05_t18130.1">
    <property type="protein sequence ID" value="Ma05_p18130.1"/>
    <property type="gene ID" value="Ma05_g18130"/>
</dbReference>
<evidence type="ECO:0000313" key="7">
    <source>
        <dbReference type="EnsemblPlants" id="Ma05_p18130.2"/>
    </source>
</evidence>
<dbReference type="PANTHER" id="PTHR46835">
    <property type="entry name" value="BASIC-LEUCINE ZIPPER (BZIP) TRANSCRIPTION FACTOR FAMILY PROTEIN-RELATED"/>
    <property type="match status" value="1"/>
</dbReference>
<dbReference type="InterPro" id="IPR004827">
    <property type="entry name" value="bZIP"/>
</dbReference>
<reference evidence="7" key="2">
    <citation type="submission" date="2021-05" db="UniProtKB">
        <authorList>
            <consortium name="EnsemblPlants"/>
        </authorList>
    </citation>
    <scope>IDENTIFICATION</scope>
    <source>
        <strain evidence="7">subsp. malaccensis</strain>
    </source>
</reference>
<dbReference type="EnsemblPlants" id="Ma05_t18130.2">
    <property type="protein sequence ID" value="Ma05_p18130.2"/>
    <property type="gene ID" value="Ma05_g18130"/>
</dbReference>
<evidence type="ECO:0000313" key="6">
    <source>
        <dbReference type="EMBL" id="CAG1838875.1"/>
    </source>
</evidence>
<gene>
    <name evidence="6" type="ORF">GSMUA_270520.1</name>
</gene>
<dbReference type="SUPFAM" id="SSF57959">
    <property type="entry name" value="Leucine zipper domain"/>
    <property type="match status" value="1"/>
</dbReference>
<accession>A0A804J5S7</accession>
<dbReference type="FunCoup" id="A0A804J5S7">
    <property type="interactions" value="1352"/>
</dbReference>
<feature type="compositionally biased region" description="Polar residues" evidence="4">
    <location>
        <begin position="25"/>
        <end position="39"/>
    </location>
</feature>
<evidence type="ECO:0000256" key="2">
    <source>
        <dbReference type="ARBA" id="ARBA00023163"/>
    </source>
</evidence>
<dbReference type="GO" id="GO:0003677">
    <property type="term" value="F:DNA binding"/>
    <property type="evidence" value="ECO:0000318"/>
    <property type="project" value="GO_Central"/>
</dbReference>
<feature type="compositionally biased region" description="Pro residues" evidence="4">
    <location>
        <begin position="1"/>
        <end position="11"/>
    </location>
</feature>